<dbReference type="AlphaFoldDB" id="V6TNR5"/>
<dbReference type="Gene3D" id="1.25.40.20">
    <property type="entry name" value="Ankyrin repeat-containing domain"/>
    <property type="match status" value="1"/>
</dbReference>
<proteinExistence type="predicted"/>
<name>V6TNR5_GIAIN</name>
<protein>
    <submittedName>
        <fullName evidence="1">Uncharacterized protein</fullName>
    </submittedName>
</protein>
<dbReference type="PANTHER" id="PTHR24184:SF11">
    <property type="entry name" value="ANKYRIN REPEAT AND SOCS BOX CONTAINING 3"/>
    <property type="match status" value="1"/>
</dbReference>
<feature type="non-terminal residue" evidence="1">
    <location>
        <position position="1"/>
    </location>
</feature>
<accession>V6TNR5</accession>
<dbReference type="EMBL" id="AHGT01000011">
    <property type="protein sequence ID" value="ESU38625.1"/>
    <property type="molecule type" value="Genomic_DNA"/>
</dbReference>
<dbReference type="Pfam" id="PF12796">
    <property type="entry name" value="Ank_2"/>
    <property type="match status" value="1"/>
</dbReference>
<dbReference type="PANTHER" id="PTHR24184">
    <property type="entry name" value="SI:CH211-189E2.2"/>
    <property type="match status" value="1"/>
</dbReference>
<dbReference type="Proteomes" id="UP000018320">
    <property type="component" value="Unassembled WGS sequence"/>
</dbReference>
<dbReference type="InterPro" id="IPR002110">
    <property type="entry name" value="Ankyrin_rpt"/>
</dbReference>
<dbReference type="VEuPathDB" id="GiardiaDB:QR46_2398"/>
<organism evidence="1 2">
    <name type="scientific">Giardia intestinalis</name>
    <name type="common">Giardia lamblia</name>
    <dbReference type="NCBI Taxonomy" id="5741"/>
    <lineage>
        <taxon>Eukaryota</taxon>
        <taxon>Metamonada</taxon>
        <taxon>Diplomonadida</taxon>
        <taxon>Hexamitidae</taxon>
        <taxon>Giardiinae</taxon>
        <taxon>Giardia</taxon>
    </lineage>
</organism>
<reference evidence="1 2" key="2">
    <citation type="journal article" date="2013" name="Genome Biol. Evol.">
        <title>Genome sequencing of Giardia lamblia genotypes A2 and B isolates (DH and GS) and comparative analysis with the genomes of genotypes A1 and E (WB and Pig).</title>
        <authorList>
            <person name="Adam R.D."/>
            <person name="Dahlstrom E.W."/>
            <person name="Martens C.A."/>
            <person name="Bruno D.P."/>
            <person name="Barbian K.D."/>
            <person name="Ricklefs S.M."/>
            <person name="Hernandez M.M."/>
            <person name="Narla N.P."/>
            <person name="Patel R.B."/>
            <person name="Porcella S.F."/>
            <person name="Nash T.E."/>
        </authorList>
    </citation>
    <scope>NUCLEOTIDE SEQUENCE [LARGE SCALE GENOMIC DNA]</scope>
    <source>
        <strain evidence="1 2">DH</strain>
    </source>
</reference>
<dbReference type="InterPro" id="IPR036770">
    <property type="entry name" value="Ankyrin_rpt-contain_sf"/>
</dbReference>
<dbReference type="SUPFAM" id="SSF48403">
    <property type="entry name" value="Ankyrin repeat"/>
    <property type="match status" value="1"/>
</dbReference>
<dbReference type="VEuPathDB" id="GiardiaDB:DHA2_150685"/>
<comment type="caution">
    <text evidence="1">The sequence shown here is derived from an EMBL/GenBank/DDBJ whole genome shotgun (WGS) entry which is preliminary data.</text>
</comment>
<gene>
    <name evidence="1" type="ORF">DHA2_150685</name>
</gene>
<evidence type="ECO:0000313" key="2">
    <source>
        <dbReference type="Proteomes" id="UP000018320"/>
    </source>
</evidence>
<dbReference type="VEuPathDB" id="GiardiaDB:GL50803_0030474"/>
<reference evidence="2" key="1">
    <citation type="submission" date="2012-02" db="EMBL/GenBank/DDBJ databases">
        <title>Genome sequencing of Giardia lamblia Genotypes A2 and B isolates (DH and GS) and comparative analysis with the genomes of Genotypes A1 and E (WB and Pig).</title>
        <authorList>
            <person name="Adam R."/>
            <person name="Dahlstrom E."/>
            <person name="Martens C."/>
            <person name="Bruno D."/>
            <person name="Barbian K."/>
            <person name="Porcella S.F."/>
            <person name="Nash T."/>
        </authorList>
    </citation>
    <scope>NUCLEOTIDE SEQUENCE</scope>
    <source>
        <strain evidence="2">DH</strain>
    </source>
</reference>
<evidence type="ECO:0000313" key="1">
    <source>
        <dbReference type="EMBL" id="ESU38625.1"/>
    </source>
</evidence>
<sequence>VERDIGFKKCNAMELAYFTRLCYNDREFAITHADAFQFAIERRPSTREILAFDAQIQTLPQILTRYSESGLELFGEETVRHNFAGPIINGATPLIYACYHGHHVIAQHFSDHTAQPCSRDALGRTALMWACCNITTPEALDCALLLVDKEAGMADSCGNTALMYLLENMYLRKYDKYLELFRRLVRVEAGRFNQANNTALMLLVNSDTSFDNILSADQIRLRKHVLKELCEVEGPLVAITNTTAMAIFLHNTERISPLKHNDYLEIIDCLLPYEGLLMDVKAIDKNMFKHLCKTDDGRKRIQELTTYRPFKFRADFVCGEYGVHQLQDRLHAIALSYINTTKQRLSELYGEHLGMDSLLALTIPDSSDDPILRITPEHITSTLLCSLDETSLDLLQNNTTIGLPCFKDSLHLSEMSTIVMDDQEEPLAPSEHMSSIIQSPNKSISILLGHTEDQLPSKTEAKLAVPGMRDSDGIVASLPGVGSKLAVTSTLLQPEGSHLLETTASVAPTASTYNQDLGQAEGLLFTTYIAKNMYHVVFYYLTSKRFLQRRALLYNTHMLPGSTSHLIQLTRNKLLMALELGHVEVLVVLLMMYYHDHVTIPFAPLLKRGSALLDQMADTVPKNVSRGGGTDPVVSARTGLAECVDVLRALDLRIDEIFNKIRLHLGGRFVTALEIMRPSLKLHQQRGATPDMIE</sequence>
<dbReference type="SMART" id="SM00248">
    <property type="entry name" value="ANK"/>
    <property type="match status" value="3"/>
</dbReference>